<dbReference type="AlphaFoldDB" id="A0A7J8QF16"/>
<protein>
    <submittedName>
        <fullName evidence="1">Uncharacterized protein</fullName>
    </submittedName>
</protein>
<dbReference type="Proteomes" id="UP000593578">
    <property type="component" value="Unassembled WGS sequence"/>
</dbReference>
<evidence type="ECO:0000313" key="2">
    <source>
        <dbReference type="Proteomes" id="UP000593578"/>
    </source>
</evidence>
<organism evidence="1 2">
    <name type="scientific">Gossypium raimondii</name>
    <name type="common">Peruvian cotton</name>
    <name type="synonym">Gossypium klotzschianum subsp. raimondii</name>
    <dbReference type="NCBI Taxonomy" id="29730"/>
    <lineage>
        <taxon>Eukaryota</taxon>
        <taxon>Viridiplantae</taxon>
        <taxon>Streptophyta</taxon>
        <taxon>Embryophyta</taxon>
        <taxon>Tracheophyta</taxon>
        <taxon>Spermatophyta</taxon>
        <taxon>Magnoliopsida</taxon>
        <taxon>eudicotyledons</taxon>
        <taxon>Gunneridae</taxon>
        <taxon>Pentapetalae</taxon>
        <taxon>rosids</taxon>
        <taxon>malvids</taxon>
        <taxon>Malvales</taxon>
        <taxon>Malvaceae</taxon>
        <taxon>Malvoideae</taxon>
        <taxon>Gossypium</taxon>
    </lineage>
</organism>
<gene>
    <name evidence="1" type="ORF">Gorai_006083</name>
</gene>
<proteinExistence type="predicted"/>
<sequence>MDRQVAITAEGIIGKVLAIDCRDREGCWIEYIRPNQGLGIWRNGVEILKTREGKKELGGKIKSSAELEGVMMPRRSKEKVKIREEASDSCSLSGKRVNRFMKENVGKLRNRRKKHKGDVVHIKPDRGLFTWNNNREERRLVKERLDKFLISANWFGWVLFLPSKVIRQASSDYDAILLDTWGRKPKEDIRDLRILSSFEAC</sequence>
<name>A0A7J8QF16_GOSRA</name>
<reference evidence="1 2" key="1">
    <citation type="journal article" date="2019" name="Genome Biol. Evol.">
        <title>Insights into the evolution of the New World diploid cottons (Gossypium, subgenus Houzingenia) based on genome sequencing.</title>
        <authorList>
            <person name="Grover C.E."/>
            <person name="Arick M.A. 2nd"/>
            <person name="Thrash A."/>
            <person name="Conover J.L."/>
            <person name="Sanders W.S."/>
            <person name="Peterson D.G."/>
            <person name="Frelichowski J.E."/>
            <person name="Scheffler J.A."/>
            <person name="Scheffler B.E."/>
            <person name="Wendel J.F."/>
        </authorList>
    </citation>
    <scope>NUCLEOTIDE SEQUENCE [LARGE SCALE GENOMIC DNA]</scope>
    <source>
        <strain evidence="1">8</strain>
        <tissue evidence="1">Leaf</tissue>
    </source>
</reference>
<accession>A0A7J8QF16</accession>
<comment type="caution">
    <text evidence="1">The sequence shown here is derived from an EMBL/GenBank/DDBJ whole genome shotgun (WGS) entry which is preliminary data.</text>
</comment>
<dbReference type="EMBL" id="JABEZZ010000011">
    <property type="protein sequence ID" value="MBA0599883.1"/>
    <property type="molecule type" value="Genomic_DNA"/>
</dbReference>
<evidence type="ECO:0000313" key="1">
    <source>
        <dbReference type="EMBL" id="MBA0599883.1"/>
    </source>
</evidence>